<keyword evidence="1" id="KW-1185">Reference proteome</keyword>
<evidence type="ECO:0000313" key="1">
    <source>
        <dbReference type="Proteomes" id="UP000095282"/>
    </source>
</evidence>
<sequence length="79" mass="9347">MPSCRPVFNCIRDCWRHKQEEEEEGEDEEAVRRAYYGNSELKSADGFYNNNYSPLPNPIYCVTLLLHFFAIWEVKSIIN</sequence>
<reference evidence="2" key="1">
    <citation type="submission" date="2016-11" db="UniProtKB">
        <authorList>
            <consortium name="WormBaseParasite"/>
        </authorList>
    </citation>
    <scope>IDENTIFICATION</scope>
</reference>
<evidence type="ECO:0000313" key="2">
    <source>
        <dbReference type="WBParaSite" id="Csp11.Scaffold586.g4910.t1"/>
    </source>
</evidence>
<dbReference type="WBParaSite" id="Csp11.Scaffold586.g4910.t1">
    <property type="protein sequence ID" value="Csp11.Scaffold586.g4910.t1"/>
    <property type="gene ID" value="Csp11.Scaffold586.g4910"/>
</dbReference>
<dbReference type="Proteomes" id="UP000095282">
    <property type="component" value="Unplaced"/>
</dbReference>
<proteinExistence type="predicted"/>
<name>A0A1I7TDP1_9PELO</name>
<organism evidence="1 2">
    <name type="scientific">Caenorhabditis tropicalis</name>
    <dbReference type="NCBI Taxonomy" id="1561998"/>
    <lineage>
        <taxon>Eukaryota</taxon>
        <taxon>Metazoa</taxon>
        <taxon>Ecdysozoa</taxon>
        <taxon>Nematoda</taxon>
        <taxon>Chromadorea</taxon>
        <taxon>Rhabditida</taxon>
        <taxon>Rhabditina</taxon>
        <taxon>Rhabditomorpha</taxon>
        <taxon>Rhabditoidea</taxon>
        <taxon>Rhabditidae</taxon>
        <taxon>Peloderinae</taxon>
        <taxon>Caenorhabditis</taxon>
    </lineage>
</organism>
<dbReference type="AlphaFoldDB" id="A0A1I7TDP1"/>
<protein>
    <submittedName>
        <fullName evidence="2">Uncharacterized protein</fullName>
    </submittedName>
</protein>
<accession>A0A1I7TDP1</accession>